<dbReference type="PANTHER" id="PTHR10986">
    <property type="entry name" value="39S RIBOSOMAL PROTEIN L20"/>
    <property type="match status" value="1"/>
</dbReference>
<keyword evidence="4" id="KW-0699">rRNA-binding</keyword>
<dbReference type="SUPFAM" id="SSF74731">
    <property type="entry name" value="Ribosomal protein L20"/>
    <property type="match status" value="1"/>
</dbReference>
<evidence type="ECO:0000256" key="3">
    <source>
        <dbReference type="ARBA" id="ARBA00023274"/>
    </source>
</evidence>
<gene>
    <name evidence="5" type="ORF">A2664_01745</name>
</gene>
<evidence type="ECO:0000256" key="4">
    <source>
        <dbReference type="RuleBase" id="RU000560"/>
    </source>
</evidence>
<keyword evidence="4" id="KW-0694">RNA-binding</keyword>
<dbReference type="GO" id="GO:0005840">
    <property type="term" value="C:ribosome"/>
    <property type="evidence" value="ECO:0007669"/>
    <property type="project" value="UniProtKB-KW"/>
</dbReference>
<accession>A0A1G2M2X4</accession>
<comment type="similarity">
    <text evidence="1 4">Belongs to the bacterial ribosomal protein bL20 family.</text>
</comment>
<dbReference type="Gene3D" id="6.10.160.10">
    <property type="match status" value="1"/>
</dbReference>
<comment type="caution">
    <text evidence="5">The sequence shown here is derived from an EMBL/GenBank/DDBJ whole genome shotgun (WGS) entry which is preliminary data.</text>
</comment>
<dbReference type="CDD" id="cd07026">
    <property type="entry name" value="Ribosomal_L20"/>
    <property type="match status" value="1"/>
</dbReference>
<evidence type="ECO:0000313" key="6">
    <source>
        <dbReference type="Proteomes" id="UP000178873"/>
    </source>
</evidence>
<dbReference type="InterPro" id="IPR005813">
    <property type="entry name" value="Ribosomal_bL20"/>
</dbReference>
<dbReference type="GO" id="GO:1990904">
    <property type="term" value="C:ribonucleoprotein complex"/>
    <property type="evidence" value="ECO:0007669"/>
    <property type="project" value="UniProtKB-KW"/>
</dbReference>
<dbReference type="PRINTS" id="PR00062">
    <property type="entry name" value="RIBOSOMALL20"/>
</dbReference>
<protein>
    <recommendedName>
        <fullName evidence="4">50S ribosomal protein L20</fullName>
    </recommendedName>
</protein>
<name>A0A1G2M2X4_9BACT</name>
<sequence>MTRVKKGVNALKTRRNVLRRVKGYRHGRSKKERQAYEAIVHAGSSAFAHRRDKKGSYRRLWNVRINAALASSNFSYNTFIGALKKKGILVDRKILATLAENKPESFKRIVASVK</sequence>
<dbReference type="Proteomes" id="UP000178873">
    <property type="component" value="Unassembled WGS sequence"/>
</dbReference>
<dbReference type="GO" id="GO:0019843">
    <property type="term" value="F:rRNA binding"/>
    <property type="evidence" value="ECO:0007669"/>
    <property type="project" value="UniProtKB-KW"/>
</dbReference>
<dbReference type="Pfam" id="PF00453">
    <property type="entry name" value="Ribosomal_L20"/>
    <property type="match status" value="1"/>
</dbReference>
<evidence type="ECO:0000313" key="5">
    <source>
        <dbReference type="EMBL" id="OHA18173.1"/>
    </source>
</evidence>
<keyword evidence="2 4" id="KW-0689">Ribosomal protein</keyword>
<dbReference type="Gene3D" id="1.10.1900.20">
    <property type="entry name" value="Ribosomal protein L20"/>
    <property type="match status" value="1"/>
</dbReference>
<dbReference type="EMBL" id="MHRF01000007">
    <property type="protein sequence ID" value="OHA18173.1"/>
    <property type="molecule type" value="Genomic_DNA"/>
</dbReference>
<comment type="function">
    <text evidence="4">Binds directly to 23S ribosomal RNA and is necessary for the in vitro assembly process of the 50S ribosomal subunit. It is not involved in the protein synthesizing functions of that subunit.</text>
</comment>
<dbReference type="STRING" id="1802301.A2664_01745"/>
<dbReference type="GO" id="GO:0003735">
    <property type="term" value="F:structural constituent of ribosome"/>
    <property type="evidence" value="ECO:0007669"/>
    <property type="project" value="InterPro"/>
</dbReference>
<evidence type="ECO:0000256" key="1">
    <source>
        <dbReference type="ARBA" id="ARBA00007698"/>
    </source>
</evidence>
<dbReference type="FunFam" id="1.10.1900.20:FF:000001">
    <property type="entry name" value="50S ribosomal protein L20"/>
    <property type="match status" value="1"/>
</dbReference>
<organism evidence="5 6">
    <name type="scientific">Candidatus Taylorbacteria bacterium RIFCSPHIGHO2_01_FULL_46_22b</name>
    <dbReference type="NCBI Taxonomy" id="1802301"/>
    <lineage>
        <taxon>Bacteria</taxon>
        <taxon>Candidatus Tayloriibacteriota</taxon>
    </lineage>
</organism>
<reference evidence="5 6" key="1">
    <citation type="journal article" date="2016" name="Nat. Commun.">
        <title>Thousands of microbial genomes shed light on interconnected biogeochemical processes in an aquifer system.</title>
        <authorList>
            <person name="Anantharaman K."/>
            <person name="Brown C.T."/>
            <person name="Hug L.A."/>
            <person name="Sharon I."/>
            <person name="Castelle C.J."/>
            <person name="Probst A.J."/>
            <person name="Thomas B.C."/>
            <person name="Singh A."/>
            <person name="Wilkins M.J."/>
            <person name="Karaoz U."/>
            <person name="Brodie E.L."/>
            <person name="Williams K.H."/>
            <person name="Hubbard S.S."/>
            <person name="Banfield J.F."/>
        </authorList>
    </citation>
    <scope>NUCLEOTIDE SEQUENCE [LARGE SCALE GENOMIC DNA]</scope>
</reference>
<keyword evidence="3 4" id="KW-0687">Ribonucleoprotein</keyword>
<proteinExistence type="inferred from homology"/>
<dbReference type="NCBIfam" id="TIGR01032">
    <property type="entry name" value="rplT_bact"/>
    <property type="match status" value="1"/>
</dbReference>
<dbReference type="AlphaFoldDB" id="A0A1G2M2X4"/>
<dbReference type="GO" id="GO:0006412">
    <property type="term" value="P:translation"/>
    <property type="evidence" value="ECO:0007669"/>
    <property type="project" value="InterPro"/>
</dbReference>
<dbReference type="InterPro" id="IPR035566">
    <property type="entry name" value="Ribosomal_protein_bL20_C"/>
</dbReference>
<evidence type="ECO:0000256" key="2">
    <source>
        <dbReference type="ARBA" id="ARBA00022980"/>
    </source>
</evidence>